<dbReference type="GO" id="GO:0006006">
    <property type="term" value="P:glucose metabolic process"/>
    <property type="evidence" value="ECO:0007669"/>
    <property type="project" value="UniProtKB-KW"/>
</dbReference>
<dbReference type="InterPro" id="IPR050282">
    <property type="entry name" value="Cycloisomerase_2"/>
</dbReference>
<accession>A0A419XAV7</accession>
<keyword evidence="2" id="KW-0313">Glucose metabolism</keyword>
<dbReference type="RefSeq" id="WP_120239592.1">
    <property type="nucleotide sequence ID" value="NZ_RAPQ01000008.1"/>
</dbReference>
<organism evidence="3 4">
    <name type="scientific">Marinifilum flexuosum</name>
    <dbReference type="NCBI Taxonomy" id="1117708"/>
    <lineage>
        <taxon>Bacteria</taxon>
        <taxon>Pseudomonadati</taxon>
        <taxon>Bacteroidota</taxon>
        <taxon>Bacteroidia</taxon>
        <taxon>Marinilabiliales</taxon>
        <taxon>Marinifilaceae</taxon>
    </lineage>
</organism>
<protein>
    <submittedName>
        <fullName evidence="3">6-phosphogluconolactonase</fullName>
    </submittedName>
</protein>
<dbReference type="GO" id="GO:0005829">
    <property type="term" value="C:cytosol"/>
    <property type="evidence" value="ECO:0007669"/>
    <property type="project" value="TreeGrafter"/>
</dbReference>
<evidence type="ECO:0000256" key="2">
    <source>
        <dbReference type="ARBA" id="ARBA00022526"/>
    </source>
</evidence>
<proteinExistence type="inferred from homology"/>
<dbReference type="InterPro" id="IPR011048">
    <property type="entry name" value="Haem_d1_sf"/>
</dbReference>
<evidence type="ECO:0000313" key="3">
    <source>
        <dbReference type="EMBL" id="RKE04852.1"/>
    </source>
</evidence>
<dbReference type="PROSITE" id="PS51257">
    <property type="entry name" value="PROKAR_LIPOPROTEIN"/>
    <property type="match status" value="1"/>
</dbReference>
<dbReference type="Pfam" id="PF10282">
    <property type="entry name" value="Lactonase"/>
    <property type="match status" value="1"/>
</dbReference>
<gene>
    <name evidence="3" type="ORF">BXY64_1883</name>
</gene>
<sequence>MNKSTILLALISIFALSCNQSKEKKMTQAAYSIYVGTYTYTDTDSKGIYKITMNKSGKFGELSLQAETKNPSFLCFANKGENLLAINEINSLDGVGSVESYKIGDQLELISRKSSGGAHPCFVTEKDGIVLTANYTGGNTGLLRVDEKGNLSELLDVNQHEGSGSVEGRQDAPHAHSIWFQPNKNRAIAVDLGSNELWISTISDDKFNNAERIAMPEGAGPRHLTFHPSGKFIYVINELSNTITILKGESLQIIDNVNTLSKAFEGSSFTADIHISSDGKFLYGSNRGHNSIVIYAVLEDGGLELIGHESTRGDHPRNFSLSPDGKFLIVANQNTNNLVCFKRNKKTGLLTFVDETKAAKPVCVLFQK</sequence>
<dbReference type="Proteomes" id="UP000284531">
    <property type="component" value="Unassembled WGS sequence"/>
</dbReference>
<dbReference type="GO" id="GO:0017057">
    <property type="term" value="F:6-phosphogluconolactonase activity"/>
    <property type="evidence" value="ECO:0007669"/>
    <property type="project" value="TreeGrafter"/>
</dbReference>
<evidence type="ECO:0000256" key="1">
    <source>
        <dbReference type="ARBA" id="ARBA00005564"/>
    </source>
</evidence>
<evidence type="ECO:0000313" key="4">
    <source>
        <dbReference type="Proteomes" id="UP000284531"/>
    </source>
</evidence>
<dbReference type="SUPFAM" id="SSF51004">
    <property type="entry name" value="C-terminal (heme d1) domain of cytochrome cd1-nitrite reductase"/>
    <property type="match status" value="1"/>
</dbReference>
<dbReference type="InterPro" id="IPR015943">
    <property type="entry name" value="WD40/YVTN_repeat-like_dom_sf"/>
</dbReference>
<dbReference type="Gene3D" id="2.130.10.10">
    <property type="entry name" value="YVTN repeat-like/Quinoprotein amine dehydrogenase"/>
    <property type="match status" value="1"/>
</dbReference>
<keyword evidence="2" id="KW-0119">Carbohydrate metabolism</keyword>
<dbReference type="PANTHER" id="PTHR30344">
    <property type="entry name" value="6-PHOSPHOGLUCONOLACTONASE-RELATED"/>
    <property type="match status" value="1"/>
</dbReference>
<keyword evidence="4" id="KW-1185">Reference proteome</keyword>
<reference evidence="3 4" key="1">
    <citation type="submission" date="2018-09" db="EMBL/GenBank/DDBJ databases">
        <title>Genomic Encyclopedia of Archaeal and Bacterial Type Strains, Phase II (KMG-II): from individual species to whole genera.</title>
        <authorList>
            <person name="Goeker M."/>
        </authorList>
    </citation>
    <scope>NUCLEOTIDE SEQUENCE [LARGE SCALE GENOMIC DNA]</scope>
    <source>
        <strain evidence="3 4">DSM 21950</strain>
    </source>
</reference>
<comment type="similarity">
    <text evidence="1">Belongs to the cycloisomerase 2 family.</text>
</comment>
<name>A0A419XAV7_9BACT</name>
<dbReference type="PANTHER" id="PTHR30344:SF1">
    <property type="entry name" value="6-PHOSPHOGLUCONOLACTONASE"/>
    <property type="match status" value="1"/>
</dbReference>
<comment type="caution">
    <text evidence="3">The sequence shown here is derived from an EMBL/GenBank/DDBJ whole genome shotgun (WGS) entry which is preliminary data.</text>
</comment>
<dbReference type="EMBL" id="RAPQ01000008">
    <property type="protein sequence ID" value="RKE04852.1"/>
    <property type="molecule type" value="Genomic_DNA"/>
</dbReference>
<dbReference type="AlphaFoldDB" id="A0A419XAV7"/>
<dbReference type="InterPro" id="IPR019405">
    <property type="entry name" value="Lactonase_7-beta_prop"/>
</dbReference>
<dbReference type="OrthoDB" id="9790815at2"/>